<evidence type="ECO:0000313" key="3">
    <source>
        <dbReference type="EMBL" id="SFE01450.1"/>
    </source>
</evidence>
<dbReference type="InterPro" id="IPR036691">
    <property type="entry name" value="Endo/exonu/phosph_ase_sf"/>
</dbReference>
<dbReference type="GO" id="GO:0003824">
    <property type="term" value="F:catalytic activity"/>
    <property type="evidence" value="ECO:0007669"/>
    <property type="project" value="InterPro"/>
</dbReference>
<dbReference type="SUPFAM" id="SSF56219">
    <property type="entry name" value="DNase I-like"/>
    <property type="match status" value="1"/>
</dbReference>
<reference evidence="3 4" key="1">
    <citation type="submission" date="2016-10" db="EMBL/GenBank/DDBJ databases">
        <authorList>
            <person name="de Groot N.N."/>
        </authorList>
    </citation>
    <scope>NUCLEOTIDE SEQUENCE [LARGE SCALE GENOMIC DNA]</scope>
    <source>
        <strain evidence="3 4">DSM 19012</strain>
    </source>
</reference>
<protein>
    <recommendedName>
        <fullName evidence="2">Endonuclease/exonuclease/phosphatase domain-containing protein</fullName>
    </recommendedName>
</protein>
<dbReference type="EMBL" id="FONA01000005">
    <property type="protein sequence ID" value="SFE01450.1"/>
    <property type="molecule type" value="Genomic_DNA"/>
</dbReference>
<name>A0A1I1X7Y9_9BACT</name>
<dbReference type="eggNOG" id="COG3021">
    <property type="taxonomic scope" value="Bacteria"/>
</dbReference>
<organism evidence="3 4">
    <name type="scientific">Thermophagus xiamenensis</name>
    <dbReference type="NCBI Taxonomy" id="385682"/>
    <lineage>
        <taxon>Bacteria</taxon>
        <taxon>Pseudomonadati</taxon>
        <taxon>Bacteroidota</taxon>
        <taxon>Bacteroidia</taxon>
        <taxon>Marinilabiliales</taxon>
        <taxon>Marinilabiliaceae</taxon>
        <taxon>Thermophagus</taxon>
    </lineage>
</organism>
<dbReference type="InParanoid" id="A0A1I1X7Y9"/>
<feature type="transmembrane region" description="Helical" evidence="1">
    <location>
        <begin position="33"/>
        <end position="53"/>
    </location>
</feature>
<evidence type="ECO:0000313" key="4">
    <source>
        <dbReference type="Proteomes" id="UP000181976"/>
    </source>
</evidence>
<sequence length="167" mass="19468">MVRAMDFPRLQVMVFSLALLIAGILFLDVRQPLTLVLISTLTLCFAWHLWWILPYTPVWPKEVKLCNEDNPRNKLSIITSNVLTPNKNAQALIELVRKYRPDILITLESDGWWQEQLRVLESDMPFTVKCPLDNLYGMHLYSKLPLHDREISFLVEKDIPSIHVSIE</sequence>
<dbReference type="AlphaFoldDB" id="A0A1I1X7Y9"/>
<proteinExistence type="predicted"/>
<keyword evidence="1" id="KW-0812">Transmembrane</keyword>
<feature type="transmembrane region" description="Helical" evidence="1">
    <location>
        <begin position="7"/>
        <end position="27"/>
    </location>
</feature>
<accession>A0A1I1X7Y9</accession>
<feature type="domain" description="Endonuclease/exonuclease/phosphatase" evidence="2">
    <location>
        <begin position="79"/>
        <end position="164"/>
    </location>
</feature>
<keyword evidence="4" id="KW-1185">Reference proteome</keyword>
<evidence type="ECO:0000259" key="2">
    <source>
        <dbReference type="Pfam" id="PF03372"/>
    </source>
</evidence>
<dbReference type="Proteomes" id="UP000181976">
    <property type="component" value="Unassembled WGS sequence"/>
</dbReference>
<dbReference type="InterPro" id="IPR005135">
    <property type="entry name" value="Endo/exonuclease/phosphatase"/>
</dbReference>
<gene>
    <name evidence="3" type="ORF">SAMN05444380_105112</name>
</gene>
<evidence type="ECO:0000256" key="1">
    <source>
        <dbReference type="SAM" id="Phobius"/>
    </source>
</evidence>
<dbReference type="Pfam" id="PF03372">
    <property type="entry name" value="Exo_endo_phos"/>
    <property type="match status" value="1"/>
</dbReference>
<keyword evidence="1" id="KW-1133">Transmembrane helix</keyword>
<keyword evidence="1" id="KW-0472">Membrane</keyword>